<dbReference type="InterPro" id="IPR036188">
    <property type="entry name" value="FAD/NAD-bd_sf"/>
</dbReference>
<dbReference type="GO" id="GO:0001735">
    <property type="term" value="F:prenylcysteine oxidase activity"/>
    <property type="evidence" value="ECO:0007669"/>
    <property type="project" value="InterPro"/>
</dbReference>
<dbReference type="PANTHER" id="PTHR15944:SF0">
    <property type="entry name" value="PRENYLCYSTEINE LYASE DOMAIN-CONTAINING PROTEIN"/>
    <property type="match status" value="1"/>
</dbReference>
<sequence length="308" mass="34816">MEKKKEVPLLILQMKMNTMIVFIFTLLFLSTPSSSSSVQSDPPTVCIMGSGIGGSSVAHFLRQYSDQSHPPNPNLRTPRPRRRQDGYCLPRRRHLRSRTASAAPPSLTSSANTPINPIGQIRIFERRGRVGGRMATVSLAGDTFEAGAVMLHPKNYHTVNFVKFLNLTVKRDDEDDSSSFGIWDGHRFVFKTLDSNSKFPFFQKIVSLLNSFRMFFRYGFSLFKMSNFVESATDRLLNYYKAVNQGQSLRLWMRCLNGLVCIISPPGHCKRNCRFRLSPLLIQELVTGKPDISFIVIDDSGALINQKV</sequence>
<comment type="caution">
    <text evidence="3">The sequence shown here is derived from an EMBL/GenBank/DDBJ whole genome shotgun (WGS) entry which is preliminary data.</text>
</comment>
<organism evidence="3 4">
    <name type="scientific">Camellia sinensis var. sinensis</name>
    <name type="common">China tea</name>
    <dbReference type="NCBI Taxonomy" id="542762"/>
    <lineage>
        <taxon>Eukaryota</taxon>
        <taxon>Viridiplantae</taxon>
        <taxon>Streptophyta</taxon>
        <taxon>Embryophyta</taxon>
        <taxon>Tracheophyta</taxon>
        <taxon>Spermatophyta</taxon>
        <taxon>Magnoliopsida</taxon>
        <taxon>eudicotyledons</taxon>
        <taxon>Gunneridae</taxon>
        <taxon>Pentapetalae</taxon>
        <taxon>asterids</taxon>
        <taxon>Ericales</taxon>
        <taxon>Theaceae</taxon>
        <taxon>Camellia</taxon>
    </lineage>
</organism>
<evidence type="ECO:0000256" key="1">
    <source>
        <dbReference type="SAM" id="MobiDB-lite"/>
    </source>
</evidence>
<dbReference type="GO" id="GO:0030327">
    <property type="term" value="P:prenylated protein catabolic process"/>
    <property type="evidence" value="ECO:0007669"/>
    <property type="project" value="TreeGrafter"/>
</dbReference>
<evidence type="ECO:0000313" key="4">
    <source>
        <dbReference type="Proteomes" id="UP000306102"/>
    </source>
</evidence>
<protein>
    <recommendedName>
        <fullName evidence="2">Amine oxidase domain-containing protein</fullName>
    </recommendedName>
</protein>
<accession>A0A4S4EEL6</accession>
<keyword evidence="4" id="KW-1185">Reference proteome</keyword>
<feature type="domain" description="Amine oxidase" evidence="2">
    <location>
        <begin position="121"/>
        <end position="237"/>
    </location>
</feature>
<dbReference type="Gene3D" id="3.50.50.60">
    <property type="entry name" value="FAD/NAD(P)-binding domain"/>
    <property type="match status" value="1"/>
</dbReference>
<evidence type="ECO:0000259" key="2">
    <source>
        <dbReference type="Pfam" id="PF01593"/>
    </source>
</evidence>
<dbReference type="STRING" id="542762.A0A4S4EEL6"/>
<dbReference type="AlphaFoldDB" id="A0A4S4EEL6"/>
<proteinExistence type="predicted"/>
<dbReference type="EMBL" id="SDRB02005393">
    <property type="protein sequence ID" value="THG14372.1"/>
    <property type="molecule type" value="Genomic_DNA"/>
</dbReference>
<feature type="region of interest" description="Disordered" evidence="1">
    <location>
        <begin position="64"/>
        <end position="113"/>
    </location>
</feature>
<dbReference type="Proteomes" id="UP000306102">
    <property type="component" value="Unassembled WGS sequence"/>
</dbReference>
<gene>
    <name evidence="3" type="ORF">TEA_027788</name>
</gene>
<feature type="compositionally biased region" description="Low complexity" evidence="1">
    <location>
        <begin position="98"/>
        <end position="111"/>
    </location>
</feature>
<name>A0A4S4EEL6_CAMSN</name>
<dbReference type="InterPro" id="IPR017046">
    <property type="entry name" value="Prenylcysteine_Oxase1"/>
</dbReference>
<reference evidence="3 4" key="1">
    <citation type="journal article" date="2018" name="Proc. Natl. Acad. Sci. U.S.A.">
        <title>Draft genome sequence of Camellia sinensis var. sinensis provides insights into the evolution of the tea genome and tea quality.</title>
        <authorList>
            <person name="Wei C."/>
            <person name="Yang H."/>
            <person name="Wang S."/>
            <person name="Zhao J."/>
            <person name="Liu C."/>
            <person name="Gao L."/>
            <person name="Xia E."/>
            <person name="Lu Y."/>
            <person name="Tai Y."/>
            <person name="She G."/>
            <person name="Sun J."/>
            <person name="Cao H."/>
            <person name="Tong W."/>
            <person name="Gao Q."/>
            <person name="Li Y."/>
            <person name="Deng W."/>
            <person name="Jiang X."/>
            <person name="Wang W."/>
            <person name="Chen Q."/>
            <person name="Zhang S."/>
            <person name="Li H."/>
            <person name="Wu J."/>
            <person name="Wang P."/>
            <person name="Li P."/>
            <person name="Shi C."/>
            <person name="Zheng F."/>
            <person name="Jian J."/>
            <person name="Huang B."/>
            <person name="Shan D."/>
            <person name="Shi M."/>
            <person name="Fang C."/>
            <person name="Yue Y."/>
            <person name="Li F."/>
            <person name="Li D."/>
            <person name="Wei S."/>
            <person name="Han B."/>
            <person name="Jiang C."/>
            <person name="Yin Y."/>
            <person name="Xia T."/>
            <person name="Zhang Z."/>
            <person name="Bennetzen J.L."/>
            <person name="Zhao S."/>
            <person name="Wan X."/>
        </authorList>
    </citation>
    <scope>NUCLEOTIDE SEQUENCE [LARGE SCALE GENOMIC DNA]</scope>
    <source>
        <strain evidence="4">cv. Shuchazao</strain>
        <tissue evidence="3">Leaf</tissue>
    </source>
</reference>
<dbReference type="InterPro" id="IPR002937">
    <property type="entry name" value="Amino_oxidase"/>
</dbReference>
<dbReference type="SUPFAM" id="SSF51905">
    <property type="entry name" value="FAD/NAD(P)-binding domain"/>
    <property type="match status" value="1"/>
</dbReference>
<dbReference type="PANTHER" id="PTHR15944">
    <property type="entry name" value="FARNESYLCYSTEINE LYASE"/>
    <property type="match status" value="1"/>
</dbReference>
<dbReference type="Pfam" id="PF01593">
    <property type="entry name" value="Amino_oxidase"/>
    <property type="match status" value="1"/>
</dbReference>
<evidence type="ECO:0000313" key="3">
    <source>
        <dbReference type="EMBL" id="THG14372.1"/>
    </source>
</evidence>